<feature type="chain" id="PRO_5012034500" evidence="1">
    <location>
        <begin position="23"/>
        <end position="311"/>
    </location>
</feature>
<sequence length="311" mass="33822">MGRSAFWAVLVCLSLLAGPAAALRVVVISDLNGSYGSTSYSNRVPVAIQRIIEMKPDLVISTGDMVAGQRKPVLGAGEVRAMWAGFHRVVSDPLAQAGIPLAVTPGNHDASAYGGFEGERKIFGEEWRARKPDLRFLDGADYPFFYAFEMEGVRFASLDATTLGPLRGDQMARLSKVVKGSEPTVTFSHLPLWPFAQKREREIIGDPALEALYHDLGVDLHLSGHHHAYYPGWKDGVAYISQACLGGGPRVLIGDSTRSGHSFTVLEFENGELGSVTAYEGAEFLTPIDPKSLPAEIRSRKAVLKRLDLVR</sequence>
<evidence type="ECO:0000256" key="1">
    <source>
        <dbReference type="SAM" id="SignalP"/>
    </source>
</evidence>
<dbReference type="Gene3D" id="3.60.21.10">
    <property type="match status" value="1"/>
</dbReference>
<gene>
    <name evidence="3" type="ORF">TRL7639_04175</name>
</gene>
<dbReference type="Proteomes" id="UP000193077">
    <property type="component" value="Unassembled WGS sequence"/>
</dbReference>
<dbReference type="SUPFAM" id="SSF56300">
    <property type="entry name" value="Metallo-dependent phosphatases"/>
    <property type="match status" value="1"/>
</dbReference>
<keyword evidence="1" id="KW-0732">Signal</keyword>
<keyword evidence="4" id="KW-1185">Reference proteome</keyword>
<dbReference type="PANTHER" id="PTHR43143">
    <property type="entry name" value="METALLOPHOSPHOESTERASE, CALCINEURIN SUPERFAMILY"/>
    <property type="match status" value="1"/>
</dbReference>
<dbReference type="PANTHER" id="PTHR43143:SF1">
    <property type="entry name" value="SERINE_THREONINE-PROTEIN PHOSPHATASE CPPED1"/>
    <property type="match status" value="1"/>
</dbReference>
<dbReference type="InterPro" id="IPR051918">
    <property type="entry name" value="STPP_CPPED1"/>
</dbReference>
<dbReference type="InterPro" id="IPR004843">
    <property type="entry name" value="Calcineurin-like_PHP"/>
</dbReference>
<feature type="domain" description="Calcineurin-like phosphoesterase" evidence="2">
    <location>
        <begin position="23"/>
        <end position="229"/>
    </location>
</feature>
<dbReference type="AlphaFoldDB" id="A0A1Y5TRT2"/>
<protein>
    <submittedName>
        <fullName evidence="3">Calcineurin-like phosphoesterase</fullName>
    </submittedName>
</protein>
<accession>A0A1Y5TRT2</accession>
<dbReference type="InterPro" id="IPR029052">
    <property type="entry name" value="Metallo-depent_PP-like"/>
</dbReference>
<evidence type="ECO:0000259" key="2">
    <source>
        <dbReference type="Pfam" id="PF00149"/>
    </source>
</evidence>
<name>A0A1Y5TRT2_9RHOB</name>
<proteinExistence type="predicted"/>
<dbReference type="GO" id="GO:0016787">
    <property type="term" value="F:hydrolase activity"/>
    <property type="evidence" value="ECO:0007669"/>
    <property type="project" value="InterPro"/>
</dbReference>
<dbReference type="Pfam" id="PF00149">
    <property type="entry name" value="Metallophos"/>
    <property type="match status" value="1"/>
</dbReference>
<reference evidence="3 4" key="1">
    <citation type="submission" date="2017-03" db="EMBL/GenBank/DDBJ databases">
        <authorList>
            <person name="Afonso C.L."/>
            <person name="Miller P.J."/>
            <person name="Scott M.A."/>
            <person name="Spackman E."/>
            <person name="Goraichik I."/>
            <person name="Dimitrov K.M."/>
            <person name="Suarez D.L."/>
            <person name="Swayne D.E."/>
        </authorList>
    </citation>
    <scope>NUCLEOTIDE SEQUENCE [LARGE SCALE GENOMIC DNA]</scope>
    <source>
        <strain evidence="3 4">CECT 7639</strain>
    </source>
</reference>
<dbReference type="EMBL" id="FWFO01000005">
    <property type="protein sequence ID" value="SLN70572.1"/>
    <property type="molecule type" value="Genomic_DNA"/>
</dbReference>
<evidence type="ECO:0000313" key="3">
    <source>
        <dbReference type="EMBL" id="SLN70572.1"/>
    </source>
</evidence>
<dbReference type="RefSeq" id="WP_165759864.1">
    <property type="nucleotide sequence ID" value="NZ_FWFO01000005.1"/>
</dbReference>
<feature type="signal peptide" evidence="1">
    <location>
        <begin position="1"/>
        <end position="22"/>
    </location>
</feature>
<organism evidence="3 4">
    <name type="scientific">Falsiruegeria litorea R37</name>
    <dbReference type="NCBI Taxonomy" id="1200284"/>
    <lineage>
        <taxon>Bacteria</taxon>
        <taxon>Pseudomonadati</taxon>
        <taxon>Pseudomonadota</taxon>
        <taxon>Alphaproteobacteria</taxon>
        <taxon>Rhodobacterales</taxon>
        <taxon>Roseobacteraceae</taxon>
        <taxon>Falsiruegeria</taxon>
    </lineage>
</organism>
<evidence type="ECO:0000313" key="4">
    <source>
        <dbReference type="Proteomes" id="UP000193077"/>
    </source>
</evidence>